<dbReference type="Proteomes" id="UP001165074">
    <property type="component" value="Unassembled WGS sequence"/>
</dbReference>
<organism evidence="3 4">
    <name type="scientific">Actinoallomurus iriomotensis</name>
    <dbReference type="NCBI Taxonomy" id="478107"/>
    <lineage>
        <taxon>Bacteria</taxon>
        <taxon>Bacillati</taxon>
        <taxon>Actinomycetota</taxon>
        <taxon>Actinomycetes</taxon>
        <taxon>Streptosporangiales</taxon>
        <taxon>Thermomonosporaceae</taxon>
        <taxon>Actinoallomurus</taxon>
    </lineage>
</organism>
<keyword evidence="2" id="KW-0472">Membrane</keyword>
<keyword evidence="2" id="KW-0812">Transmembrane</keyword>
<evidence type="ECO:0000256" key="1">
    <source>
        <dbReference type="SAM" id="MobiDB-lite"/>
    </source>
</evidence>
<feature type="compositionally biased region" description="Pro residues" evidence="1">
    <location>
        <begin position="162"/>
        <end position="175"/>
    </location>
</feature>
<evidence type="ECO:0000313" key="4">
    <source>
        <dbReference type="Proteomes" id="UP001165074"/>
    </source>
</evidence>
<evidence type="ECO:0000256" key="2">
    <source>
        <dbReference type="SAM" id="Phobius"/>
    </source>
</evidence>
<sequence>MSYPGDQQQPGGWGPSQPPSSPYGPGDDQAGHGGPPFGGPRDDPYGGPPRDGGFGPAGGGAGGYGGSFGDERSEPYGNAFEPNPSYDSYESHDENADPYGGGPGGYGPEDDFGSGSGSGSGRKKLIIGAAIAVGVIVVAGGAAFALTSGGDDKPKTEAAQPSAPPATPTPTPTPSPTETGRGDRLQSRTTDPRPLTLNEIFKARSFKAGGRRYLMTARRAERKCAPPTHGTKFRKALAKGGCNQVLRATFSNGKLIGTIGVLNLRSQAGATSVQLASRQKDAFILALPGTGTTKKIGQGLSLTTTEVNGHYLIMSWVQYPNGKKIAKGDYSAVTSFVKYTTYGSNLRTALNYRSMEGKPS</sequence>
<keyword evidence="4" id="KW-1185">Reference proteome</keyword>
<comment type="caution">
    <text evidence="3">The sequence shown here is derived from an EMBL/GenBank/DDBJ whole genome shotgun (WGS) entry which is preliminary data.</text>
</comment>
<feature type="compositionally biased region" description="Low complexity" evidence="1">
    <location>
        <begin position="1"/>
        <end position="10"/>
    </location>
</feature>
<dbReference type="AlphaFoldDB" id="A0A9W6SCU9"/>
<feature type="transmembrane region" description="Helical" evidence="2">
    <location>
        <begin position="125"/>
        <end position="146"/>
    </location>
</feature>
<proteinExistence type="predicted"/>
<keyword evidence="2" id="KW-1133">Transmembrane helix</keyword>
<accession>A0A9W6SCU9</accession>
<name>A0A9W6SCU9_9ACTN</name>
<reference evidence="3" key="1">
    <citation type="submission" date="2023-03" db="EMBL/GenBank/DDBJ databases">
        <title>Actinoallomurus iriomotensis NBRC 103684.</title>
        <authorList>
            <person name="Ichikawa N."/>
            <person name="Sato H."/>
            <person name="Tonouchi N."/>
        </authorList>
    </citation>
    <scope>NUCLEOTIDE SEQUENCE</scope>
    <source>
        <strain evidence="3">NBRC 103684</strain>
    </source>
</reference>
<gene>
    <name evidence="3" type="ORF">Airi02_091320</name>
</gene>
<evidence type="ECO:0000313" key="3">
    <source>
        <dbReference type="EMBL" id="GLY91203.1"/>
    </source>
</evidence>
<dbReference type="RefSeq" id="WP_285582649.1">
    <property type="nucleotide sequence ID" value="NZ_BSTK01000019.1"/>
</dbReference>
<feature type="region of interest" description="Disordered" evidence="1">
    <location>
        <begin position="150"/>
        <end position="194"/>
    </location>
</feature>
<protein>
    <submittedName>
        <fullName evidence="3">Uncharacterized protein</fullName>
    </submittedName>
</protein>
<feature type="region of interest" description="Disordered" evidence="1">
    <location>
        <begin position="1"/>
        <end position="120"/>
    </location>
</feature>
<dbReference type="EMBL" id="BSTK01000019">
    <property type="protein sequence ID" value="GLY91203.1"/>
    <property type="molecule type" value="Genomic_DNA"/>
</dbReference>
<feature type="compositionally biased region" description="Gly residues" evidence="1">
    <location>
        <begin position="49"/>
        <end position="68"/>
    </location>
</feature>